<reference evidence="2 3" key="1">
    <citation type="journal article" date="2016" name="Nat. Commun.">
        <title>Thousands of microbial genomes shed light on interconnected biogeochemical processes in an aquifer system.</title>
        <authorList>
            <person name="Anantharaman K."/>
            <person name="Brown C.T."/>
            <person name="Hug L.A."/>
            <person name="Sharon I."/>
            <person name="Castelle C.J."/>
            <person name="Probst A.J."/>
            <person name="Thomas B.C."/>
            <person name="Singh A."/>
            <person name="Wilkins M.J."/>
            <person name="Karaoz U."/>
            <person name="Brodie E.L."/>
            <person name="Williams K.H."/>
            <person name="Hubbard S.S."/>
            <person name="Banfield J.F."/>
        </authorList>
    </citation>
    <scope>NUCLEOTIDE SEQUENCE [LARGE SCALE GENOMIC DNA]</scope>
</reference>
<evidence type="ECO:0000256" key="1">
    <source>
        <dbReference type="SAM" id="Phobius"/>
    </source>
</evidence>
<evidence type="ECO:0000313" key="2">
    <source>
        <dbReference type="EMBL" id="OGG93943.1"/>
    </source>
</evidence>
<dbReference type="AlphaFoldDB" id="A0A1F6G743"/>
<evidence type="ECO:0008006" key="4">
    <source>
        <dbReference type="Google" id="ProtNLM"/>
    </source>
</evidence>
<accession>A0A1F6G743</accession>
<sequence length="132" mass="14761">MDKKSKYLIFGFIGIFAVAAYWDYQVFFIERDFIVNSTTECDPQTESCFVSCDAGECGTDYYAKIIKKASNISVCNGALEECKPLICNSDEKGCKIIFCSEDTIQDNESCTNPKDFQVEVIKPIATSTKPIL</sequence>
<keyword evidence="1" id="KW-1133">Transmembrane helix</keyword>
<feature type="transmembrane region" description="Helical" evidence="1">
    <location>
        <begin position="7"/>
        <end position="24"/>
    </location>
</feature>
<keyword evidence="1" id="KW-0472">Membrane</keyword>
<dbReference type="STRING" id="1798533.A2609_02230"/>
<comment type="caution">
    <text evidence="2">The sequence shown here is derived from an EMBL/GenBank/DDBJ whole genome shotgun (WGS) entry which is preliminary data.</text>
</comment>
<keyword evidence="1" id="KW-0812">Transmembrane</keyword>
<dbReference type="EMBL" id="MFMU01000003">
    <property type="protein sequence ID" value="OGG93943.1"/>
    <property type="molecule type" value="Genomic_DNA"/>
</dbReference>
<proteinExistence type="predicted"/>
<name>A0A1F6G743_9BACT</name>
<evidence type="ECO:0000313" key="3">
    <source>
        <dbReference type="Proteomes" id="UP000176867"/>
    </source>
</evidence>
<gene>
    <name evidence="2" type="ORF">A2609_02230</name>
</gene>
<organism evidence="2 3">
    <name type="scientific">Candidatus Kaiserbacteria bacterium RIFOXYD1_FULL_47_14</name>
    <dbReference type="NCBI Taxonomy" id="1798533"/>
    <lineage>
        <taxon>Bacteria</taxon>
        <taxon>Candidatus Kaiseribacteriota</taxon>
    </lineage>
</organism>
<protein>
    <recommendedName>
        <fullName evidence="4">Transmembrane protein</fullName>
    </recommendedName>
</protein>
<dbReference type="Proteomes" id="UP000176867">
    <property type="component" value="Unassembled WGS sequence"/>
</dbReference>